<evidence type="ECO:0000259" key="1">
    <source>
        <dbReference type="PROSITE" id="PS50042"/>
    </source>
</evidence>
<dbReference type="Gene3D" id="2.60.120.10">
    <property type="entry name" value="Jelly Rolls"/>
    <property type="match status" value="1"/>
</dbReference>
<organism evidence="3 5">
    <name type="scientific">Legionella steigerwaltii</name>
    <dbReference type="NCBI Taxonomy" id="460"/>
    <lineage>
        <taxon>Bacteria</taxon>
        <taxon>Pseudomonadati</taxon>
        <taxon>Pseudomonadota</taxon>
        <taxon>Gammaproteobacteria</taxon>
        <taxon>Legionellales</taxon>
        <taxon>Legionellaceae</taxon>
        <taxon>Legionella</taxon>
    </lineage>
</organism>
<dbReference type="EMBL" id="LNYZ01000013">
    <property type="protein sequence ID" value="KTD77464.1"/>
    <property type="molecule type" value="Genomic_DNA"/>
</dbReference>
<dbReference type="InterPro" id="IPR000595">
    <property type="entry name" value="cNMP-bd_dom"/>
</dbReference>
<dbReference type="PROSITE" id="PS00889">
    <property type="entry name" value="CNMP_BINDING_2"/>
    <property type="match status" value="1"/>
</dbReference>
<dbReference type="CDD" id="cd00038">
    <property type="entry name" value="CAP_ED"/>
    <property type="match status" value="1"/>
</dbReference>
<dbReference type="RefSeq" id="WP_058477371.1">
    <property type="nucleotide sequence ID" value="NZ_CAAAIO010000018.1"/>
</dbReference>
<dbReference type="AlphaFoldDB" id="A0A378LF24"/>
<proteinExistence type="predicted"/>
<dbReference type="OrthoDB" id="6881322at2"/>
<evidence type="ECO:0000313" key="3">
    <source>
        <dbReference type="EMBL" id="STY22681.1"/>
    </source>
</evidence>
<dbReference type="Proteomes" id="UP000054820">
    <property type="component" value="Unassembled WGS sequence"/>
</dbReference>
<dbReference type="PANTHER" id="PTHR23011:SF28">
    <property type="entry name" value="CYCLIC NUCLEOTIDE-BINDING DOMAIN CONTAINING PROTEIN"/>
    <property type="match status" value="1"/>
</dbReference>
<reference evidence="3 5" key="2">
    <citation type="submission" date="2018-06" db="EMBL/GenBank/DDBJ databases">
        <authorList>
            <consortium name="Pathogen Informatics"/>
            <person name="Doyle S."/>
        </authorList>
    </citation>
    <scope>NUCLEOTIDE SEQUENCE [LARGE SCALE GENOMIC DNA]</scope>
    <source>
        <strain evidence="3 5">NCTC11991</strain>
    </source>
</reference>
<dbReference type="InterPro" id="IPR018488">
    <property type="entry name" value="cNMP-bd_CS"/>
</dbReference>
<protein>
    <submittedName>
        <fullName evidence="3">Cyclic nucleotide-binding protein</fullName>
    </submittedName>
</protein>
<name>A0A378LF24_9GAMM</name>
<sequence length="148" mass="16573">MDTLEILKSSELFSNLSDTQLLQLVSLCHQKHFENGDFLINEGDSPGPCFLIVSGRVQVYRERGYDRKWQLAELGPGAILGELAIIDGLPRSASIVALEDTEALAIAEEDFKKMMEDNPLIALNLLPHIAKTLRKTQDELYLTTFVLK</sequence>
<evidence type="ECO:0000313" key="5">
    <source>
        <dbReference type="Proteomes" id="UP000255110"/>
    </source>
</evidence>
<dbReference type="InterPro" id="IPR014710">
    <property type="entry name" value="RmlC-like_jellyroll"/>
</dbReference>
<reference evidence="2 4" key="1">
    <citation type="submission" date="2015-11" db="EMBL/GenBank/DDBJ databases">
        <title>Genomic analysis of 38 Legionella species identifies large and diverse effector repertoires.</title>
        <authorList>
            <person name="Burstein D."/>
            <person name="Amaro F."/>
            <person name="Zusman T."/>
            <person name="Lifshitz Z."/>
            <person name="Cohen O."/>
            <person name="Gilbert J.A."/>
            <person name="Pupko T."/>
            <person name="Shuman H.A."/>
            <person name="Segal G."/>
        </authorList>
    </citation>
    <scope>NUCLEOTIDE SEQUENCE [LARGE SCALE GENOMIC DNA]</scope>
    <source>
        <strain evidence="2 4">SC-18-C9</strain>
    </source>
</reference>
<dbReference type="PROSITE" id="PS50042">
    <property type="entry name" value="CNMP_BINDING_3"/>
    <property type="match status" value="1"/>
</dbReference>
<dbReference type="SUPFAM" id="SSF51206">
    <property type="entry name" value="cAMP-binding domain-like"/>
    <property type="match status" value="1"/>
</dbReference>
<evidence type="ECO:0000313" key="4">
    <source>
        <dbReference type="Proteomes" id="UP000054820"/>
    </source>
</evidence>
<keyword evidence="4" id="KW-1185">Reference proteome</keyword>
<evidence type="ECO:0000313" key="2">
    <source>
        <dbReference type="EMBL" id="KTD77464.1"/>
    </source>
</evidence>
<dbReference type="PANTHER" id="PTHR23011">
    <property type="entry name" value="CYCLIC NUCLEOTIDE-BINDING DOMAIN CONTAINING PROTEIN"/>
    <property type="match status" value="1"/>
</dbReference>
<dbReference type="EMBL" id="UGOY01000001">
    <property type="protein sequence ID" value="STY22681.1"/>
    <property type="molecule type" value="Genomic_DNA"/>
</dbReference>
<dbReference type="InterPro" id="IPR018490">
    <property type="entry name" value="cNMP-bd_dom_sf"/>
</dbReference>
<feature type="domain" description="Cyclic nucleotide-binding" evidence="1">
    <location>
        <begin position="12"/>
        <end position="132"/>
    </location>
</feature>
<gene>
    <name evidence="2" type="ORF">Lstg_1821</name>
    <name evidence="3" type="ORF">NCTC11991_01270</name>
</gene>
<accession>A0A378LF24</accession>
<dbReference type="Proteomes" id="UP000255110">
    <property type="component" value="Unassembled WGS sequence"/>
</dbReference>
<dbReference type="Pfam" id="PF00027">
    <property type="entry name" value="cNMP_binding"/>
    <property type="match status" value="1"/>
</dbReference>
<dbReference type="SMART" id="SM00100">
    <property type="entry name" value="cNMP"/>
    <property type="match status" value="1"/>
</dbReference>
<dbReference type="STRING" id="460.Lstg_1821"/>